<evidence type="ECO:0000256" key="1">
    <source>
        <dbReference type="SAM" id="MobiDB-lite"/>
    </source>
</evidence>
<keyword evidence="5" id="KW-1185">Reference proteome</keyword>
<sequence length="429" mass="45773">MALATQCPHCLTIFRVVSDQLKLRGGLVRCGSCRQVFNGNDYLVEASVADGHYQPAPGSKAQAGVMTPSAAAAPATPTPAPSPVPASPMATRGPAPQPSAPVHAIPVSSGTAPVSAEPPPPVQVPAPVPAAIPVIAEPKVFRSPTSPGYIPDLGAPLKSPAAVDKDKRDEADALPPFPVADEIPTAPAGGAALLRRSSSTDDEIVSAADIDAAFGPATSRLDEEDVHHLRGHEDEPDQLSAADHSAADDSEDDAELPGFVRRVERRERAGRVLKVIMMILAGVMVPVLLLQALYYWRNPLAEALPPVRPMLNGMCVALHCSVGLPAEIDRLSLEANELQVVPPNQNVYALTVVMRNRGPGAQAWPHLELTLNNDDEKAVVRRVFRPRDYLPNARQIDRGIAADSEQQIKLNFELKDALVSGYRVYLFYP</sequence>
<accession>D8IWB3</accession>
<feature type="region of interest" description="Disordered" evidence="1">
    <location>
        <begin position="227"/>
        <end position="255"/>
    </location>
</feature>
<feature type="transmembrane region" description="Helical" evidence="2">
    <location>
        <begin position="275"/>
        <end position="296"/>
    </location>
</feature>
<dbReference type="OrthoDB" id="5294582at2"/>
<gene>
    <name evidence="4" type="ordered locus">Hsero_0386</name>
</gene>
<feature type="compositionally biased region" description="Pro residues" evidence="1">
    <location>
        <begin position="76"/>
        <end position="86"/>
    </location>
</feature>
<dbReference type="Pfam" id="PF13719">
    <property type="entry name" value="Zn_ribbon_5"/>
    <property type="match status" value="1"/>
</dbReference>
<dbReference type="InterPro" id="IPR011723">
    <property type="entry name" value="Znf/thioredoxin_put"/>
</dbReference>
<name>D8IWB3_HERSS</name>
<protein>
    <submittedName>
        <fullName evidence="4">Transmembrane protein</fullName>
    </submittedName>
</protein>
<dbReference type="Proteomes" id="UP000000329">
    <property type="component" value="Chromosome"/>
</dbReference>
<dbReference type="RefSeq" id="WP_013232431.1">
    <property type="nucleotide sequence ID" value="NC_014323.1"/>
</dbReference>
<dbReference type="KEGG" id="hse:Hsero_0386"/>
<feature type="region of interest" description="Disordered" evidence="1">
    <location>
        <begin position="55"/>
        <end position="121"/>
    </location>
</feature>
<keyword evidence="2" id="KW-1133">Transmembrane helix</keyword>
<organism evidence="4 5">
    <name type="scientific">Herbaspirillum seropedicae (strain SmR1)</name>
    <dbReference type="NCBI Taxonomy" id="757424"/>
    <lineage>
        <taxon>Bacteria</taxon>
        <taxon>Pseudomonadati</taxon>
        <taxon>Pseudomonadota</taxon>
        <taxon>Betaproteobacteria</taxon>
        <taxon>Burkholderiales</taxon>
        <taxon>Oxalobacteraceae</taxon>
        <taxon>Herbaspirillum</taxon>
    </lineage>
</organism>
<keyword evidence="2 4" id="KW-0812">Transmembrane</keyword>
<evidence type="ECO:0000259" key="3">
    <source>
        <dbReference type="Pfam" id="PF13719"/>
    </source>
</evidence>
<dbReference type="Pfam" id="PF11906">
    <property type="entry name" value="DUF3426"/>
    <property type="match status" value="1"/>
</dbReference>
<dbReference type="EMBL" id="CP002039">
    <property type="protein sequence ID" value="ADJ61911.1"/>
    <property type="molecule type" value="Genomic_DNA"/>
</dbReference>
<dbReference type="AlphaFoldDB" id="D8IWB3"/>
<proteinExistence type="predicted"/>
<feature type="compositionally biased region" description="Low complexity" evidence="1">
    <location>
        <begin position="65"/>
        <end position="75"/>
    </location>
</feature>
<dbReference type="InterPro" id="IPR021834">
    <property type="entry name" value="DUF3426"/>
</dbReference>
<keyword evidence="2" id="KW-0472">Membrane</keyword>
<evidence type="ECO:0000313" key="4">
    <source>
        <dbReference type="EMBL" id="ADJ61911.1"/>
    </source>
</evidence>
<evidence type="ECO:0000256" key="2">
    <source>
        <dbReference type="SAM" id="Phobius"/>
    </source>
</evidence>
<dbReference type="STRING" id="757424.Hsero_0386"/>
<reference evidence="4 5" key="1">
    <citation type="submission" date="2010-04" db="EMBL/GenBank/DDBJ databases">
        <title>The genome of Herbaspirillum seropedicae SmR1, an endophytic, nitrogen-fixing, plant-growth promoting beta-Proteobacteria.</title>
        <authorList>
            <person name="Pedrosa F.O."/>
            <person name="Monteiro R.A."/>
            <person name="Wassem R."/>
            <person name="Cruz L.M."/>
            <person name="Ayub R.A."/>
            <person name="Colauto N.B."/>
            <person name="Fernandez M.A."/>
            <person name="Fungaro M.H.P."/>
            <person name="Grisard E.C."/>
            <person name="Hungria M."/>
            <person name="Madeira H.M.F."/>
            <person name="Nodari R.O."/>
            <person name="Osaku C.A."/>
            <person name="Petzl-Erler M.L."/>
            <person name="Terenzi H."/>
            <person name="Vieira L.G.E."/>
            <person name="Almeida M.I.M."/>
            <person name="Alves L.R."/>
            <person name="Arantes O.M.N."/>
            <person name="Balsanelli E."/>
            <person name="Barcellos F.G."/>
            <person name="Baura V.A."/>
            <person name="Binde D.R."/>
            <person name="Campo R.J."/>
            <person name="Chubatsu L.S."/>
            <person name="Chueire L.M.O."/>
            <person name="Ciferri R.R."/>
            <person name="Correa L.C."/>
            <person name="da Conceicao Silva J.L."/>
            <person name="Dabul A.N.G."/>
            <person name="Dambros B.P."/>
            <person name="Faoro H."/>
            <person name="Favetti A."/>
            <person name="Friedermann G."/>
            <person name="Furlaneto M.C."/>
            <person name="Gasques L.S."/>
            <person name="Gimenes C.C.T."/>
            <person name="Gioppo N.M.R."/>
            <person name="Glienke-Blanco C."/>
            <person name="Godoy L.P."/>
            <person name="Guerra M.P."/>
            <person name="Karp S."/>
            <person name="Kava-Cordeiro V."/>
            <person name="Margarido V.P."/>
            <person name="Mathioni S.M."/>
            <person name="Menck-Soares M.A."/>
            <person name="Murace N.K."/>
            <person name="Nicolas M.F."/>
            <person name="Oliveira C.E.C."/>
            <person name="Pagnan N.A.B."/>
            <person name="Pamphile J.A."/>
            <person name="Patussi E.V."/>
            <person name="Pereira L.F.P."/>
            <person name="Pereira-Ferrari L."/>
            <person name="Pinto F.G.S."/>
            <person name="Precoma C."/>
            <person name="Prioli A.J."/>
            <person name="Prioli S.M.A.P."/>
            <person name="Raittz R.T."/>
            <person name="Ramos H.J.O."/>
            <person name="Ribeiro E.M.S.F."/>
            <person name="Rigo L.U."/>
            <person name="Rocha C.L.M.S.C."/>
            <person name="Rocha S.N."/>
            <person name="Santos K."/>
            <person name="Satori D."/>
            <person name="Silva A.G."/>
            <person name="Simao R.C.G."/>
            <person name="Soares M.A.M."/>
            <person name="Souza E.M."/>
            <person name="Steffens M.B.R."/>
            <person name="Steindel M."/>
            <person name="Tadra-Sfeir M.Z."/>
            <person name="Takahashi E.K."/>
            <person name="Torres R.A."/>
            <person name="Valle J.S."/>
            <person name="Vernal J.I."/>
            <person name="Vilas-Boas L.A."/>
            <person name="Watanabe M.A.E."/>
            <person name="Weiss V.A."/>
            <person name="Yates M.A."/>
            <person name="Souza E.M."/>
        </authorList>
    </citation>
    <scope>NUCLEOTIDE SEQUENCE [LARGE SCALE GENOMIC DNA]</scope>
    <source>
        <strain evidence="4 5">SmR1</strain>
    </source>
</reference>
<dbReference type="HOGENOM" id="CLU_036053_4_0_4"/>
<dbReference type="NCBIfam" id="TIGR02098">
    <property type="entry name" value="MJ0042_CXXC"/>
    <property type="match status" value="1"/>
</dbReference>
<dbReference type="GeneID" id="29389871"/>
<dbReference type="eggNOG" id="ENOG5030T5U">
    <property type="taxonomic scope" value="Bacteria"/>
</dbReference>
<evidence type="ECO:0000313" key="5">
    <source>
        <dbReference type="Proteomes" id="UP000000329"/>
    </source>
</evidence>
<feature type="domain" description="Zinc finger/thioredoxin putative" evidence="3">
    <location>
        <begin position="3"/>
        <end position="38"/>
    </location>
</feature>